<protein>
    <submittedName>
        <fullName evidence="1">Uncharacterized protein</fullName>
    </submittedName>
</protein>
<gene>
    <name evidence="1" type="ORF">GCM10009425_40240</name>
</gene>
<dbReference type="Proteomes" id="UP000616499">
    <property type="component" value="Unassembled WGS sequence"/>
</dbReference>
<keyword evidence="2" id="KW-1185">Reference proteome</keyword>
<evidence type="ECO:0000313" key="1">
    <source>
        <dbReference type="EMBL" id="GGM25450.1"/>
    </source>
</evidence>
<accession>A0ABQ2H2E0</accession>
<organism evidence="1 2">
    <name type="scientific">Pseudomonas asuensis</name>
    <dbReference type="NCBI Taxonomy" id="1825787"/>
    <lineage>
        <taxon>Bacteria</taxon>
        <taxon>Pseudomonadati</taxon>
        <taxon>Pseudomonadota</taxon>
        <taxon>Gammaproteobacteria</taxon>
        <taxon>Pseudomonadales</taxon>
        <taxon>Pseudomonadaceae</taxon>
        <taxon>Pseudomonas</taxon>
    </lineage>
</organism>
<name>A0ABQ2H2E0_9PSED</name>
<proteinExistence type="predicted"/>
<comment type="caution">
    <text evidence="1">The sequence shown here is derived from an EMBL/GenBank/DDBJ whole genome shotgun (WGS) entry which is preliminary data.</text>
</comment>
<sequence>MRKRKVVSITEAWCVWTGEKSAVRLVTKSEALELLNHQGQDCAVTNSYFRFDMACPVAQILWNEPLEEGKTHHKIVTSPQLTVLRKGQLRTIIHPLPPSKFKSISKAWYDVESQHIGWWPEQYITGINDPDTLVLRGSKPLTDQIDARWPIPRS</sequence>
<evidence type="ECO:0000313" key="2">
    <source>
        <dbReference type="Proteomes" id="UP000616499"/>
    </source>
</evidence>
<dbReference type="RefSeq" id="WP_188867927.1">
    <property type="nucleotide sequence ID" value="NZ_BMNW01000011.1"/>
</dbReference>
<dbReference type="EMBL" id="BMNW01000011">
    <property type="protein sequence ID" value="GGM25450.1"/>
    <property type="molecule type" value="Genomic_DNA"/>
</dbReference>
<reference evidence="2" key="1">
    <citation type="journal article" date="2019" name="Int. J. Syst. Evol. Microbiol.">
        <title>The Global Catalogue of Microorganisms (GCM) 10K type strain sequencing project: providing services to taxonomists for standard genome sequencing and annotation.</title>
        <authorList>
            <consortium name="The Broad Institute Genomics Platform"/>
            <consortium name="The Broad Institute Genome Sequencing Center for Infectious Disease"/>
            <person name="Wu L."/>
            <person name="Ma J."/>
        </authorList>
    </citation>
    <scope>NUCLEOTIDE SEQUENCE [LARGE SCALE GENOMIC DNA]</scope>
    <source>
        <strain evidence="2">JCM 13501</strain>
    </source>
</reference>